<dbReference type="HAMAP" id="MF_00074">
    <property type="entry name" value="16SrRNA_methyltr_G"/>
    <property type="match status" value="1"/>
</dbReference>
<dbReference type="Pfam" id="PF02527">
    <property type="entry name" value="GidB"/>
    <property type="match status" value="1"/>
</dbReference>
<protein>
    <recommendedName>
        <fullName evidence="6">Ribosomal RNA small subunit methyltransferase G</fullName>
        <ecNumber evidence="6">2.1.1.-</ecNumber>
    </recommendedName>
    <alternativeName>
        <fullName evidence="6">16S rRNA 7-methylguanosine methyltransferase</fullName>
        <shortName evidence="6">16S rRNA m7G methyltransferase</shortName>
    </alternativeName>
</protein>
<dbReference type="EMBL" id="CP003532">
    <property type="protein sequence ID" value="AFK06024.1"/>
    <property type="molecule type" value="Genomic_DNA"/>
</dbReference>
<dbReference type="STRING" id="660470.Theba_0293"/>
<dbReference type="InterPro" id="IPR029063">
    <property type="entry name" value="SAM-dependent_MTases_sf"/>
</dbReference>
<comment type="similarity">
    <text evidence="6">Belongs to the methyltransferase superfamily. RNA methyltransferase RsmG family.</text>
</comment>
<dbReference type="HOGENOM" id="CLU_065341_0_1_0"/>
<dbReference type="eggNOG" id="COG0357">
    <property type="taxonomic scope" value="Bacteria"/>
</dbReference>
<comment type="subcellular location">
    <subcellularLocation>
        <location evidence="6">Cytoplasm</location>
    </subcellularLocation>
</comment>
<dbReference type="GO" id="GO:0070043">
    <property type="term" value="F:rRNA (guanine-N7-)-methyltransferase activity"/>
    <property type="evidence" value="ECO:0007669"/>
    <property type="project" value="UniProtKB-UniRule"/>
</dbReference>
<comment type="caution">
    <text evidence="6">Lacks conserved residue(s) required for the propagation of feature annotation.</text>
</comment>
<dbReference type="EC" id="2.1.1.-" evidence="6"/>
<evidence type="ECO:0000256" key="5">
    <source>
        <dbReference type="ARBA" id="ARBA00022691"/>
    </source>
</evidence>
<evidence type="ECO:0000256" key="3">
    <source>
        <dbReference type="ARBA" id="ARBA00022603"/>
    </source>
</evidence>
<dbReference type="GeneID" id="87106148"/>
<evidence type="ECO:0000313" key="7">
    <source>
        <dbReference type="EMBL" id="AFK06024.1"/>
    </source>
</evidence>
<dbReference type="RefSeq" id="WP_014730175.1">
    <property type="nucleotide sequence ID" value="NC_017934.1"/>
</dbReference>
<evidence type="ECO:0000256" key="4">
    <source>
        <dbReference type="ARBA" id="ARBA00022679"/>
    </source>
</evidence>
<dbReference type="NCBIfam" id="TIGR00138">
    <property type="entry name" value="rsmG_gidB"/>
    <property type="match status" value="1"/>
</dbReference>
<keyword evidence="2 6" id="KW-0698">rRNA processing</keyword>
<dbReference type="InterPro" id="IPR003682">
    <property type="entry name" value="rRNA_ssu_MeTfrase_G"/>
</dbReference>
<feature type="binding site" evidence="6">
    <location>
        <begin position="115"/>
        <end position="116"/>
    </location>
    <ligand>
        <name>S-adenosyl-L-methionine</name>
        <dbReference type="ChEBI" id="CHEBI:59789"/>
    </ligand>
</feature>
<organism evidence="7 8">
    <name type="scientific">Mesotoga prima MesG1.Ag.4.2</name>
    <dbReference type="NCBI Taxonomy" id="660470"/>
    <lineage>
        <taxon>Bacteria</taxon>
        <taxon>Thermotogati</taxon>
        <taxon>Thermotogota</taxon>
        <taxon>Thermotogae</taxon>
        <taxon>Kosmotogales</taxon>
        <taxon>Kosmotogaceae</taxon>
        <taxon>Mesotoga</taxon>
    </lineage>
</organism>
<evidence type="ECO:0000313" key="8">
    <source>
        <dbReference type="Proteomes" id="UP000002881"/>
    </source>
</evidence>
<sequence length="225" mass="25001">MVFSSEFLEPSFFAKYEKLIELMLSSPHNLSSIKEFERAMTVHIEDTIIPFEGSSLSGRCIDIGSGGGIPGLVLAISFPKSNWTLLESIAKKTREIERFARDLDLTNVAVKTARAEEFAKEAGETFDSAFLRAVGRCDISLELAAPLVKVGGYIYLYKGPGWLDEKVFSDAAERVLGLRLSCEKEYRLSDGSKRFMVVYEKERATPSEFPRRSGVASKLPLGGRK</sequence>
<dbReference type="Proteomes" id="UP000002881">
    <property type="component" value="Chromosome"/>
</dbReference>
<gene>
    <name evidence="6" type="primary">rsmG</name>
    <name evidence="7" type="ORF">Theba_0293</name>
</gene>
<dbReference type="PANTHER" id="PTHR31760">
    <property type="entry name" value="S-ADENOSYL-L-METHIONINE-DEPENDENT METHYLTRANSFERASES SUPERFAMILY PROTEIN"/>
    <property type="match status" value="1"/>
</dbReference>
<dbReference type="KEGG" id="mpg:Theba_0293"/>
<name>I2F271_9BACT</name>
<keyword evidence="5 6" id="KW-0949">S-adenosyl-L-methionine</keyword>
<feature type="binding site" evidence="6">
    <location>
        <position position="64"/>
    </location>
    <ligand>
        <name>S-adenosyl-L-methionine</name>
        <dbReference type="ChEBI" id="CHEBI:59789"/>
    </ligand>
</feature>
<proteinExistence type="inferred from homology"/>
<reference evidence="7 8" key="1">
    <citation type="journal article" date="2012" name="Genome Biol. Evol.">
        <title>Genome Sequence of the Mesophilic Thermotogales Bacterium Mesotoga prima MesG1.Ag.4.2 Reveals the Largest Thermotogales Genome To Date.</title>
        <authorList>
            <person name="Zhaxybayeva O."/>
            <person name="Swithers K.S."/>
            <person name="Foght J."/>
            <person name="Green A.G."/>
            <person name="Bruce D."/>
            <person name="Detter C."/>
            <person name="Han S."/>
            <person name="Teshima H."/>
            <person name="Han J."/>
            <person name="Woyke T."/>
            <person name="Pitluck S."/>
            <person name="Nolan M."/>
            <person name="Ivanova N."/>
            <person name="Pati A."/>
            <person name="Land M.L."/>
            <person name="Dlutek M."/>
            <person name="Doolittle W.F."/>
            <person name="Noll K.M."/>
            <person name="Nesbo C.L."/>
        </authorList>
    </citation>
    <scope>NUCLEOTIDE SEQUENCE [LARGE SCALE GENOMIC DNA]</scope>
    <source>
        <strain evidence="8">mesG1.Ag.4.2</strain>
    </source>
</reference>
<dbReference type="PANTHER" id="PTHR31760:SF0">
    <property type="entry name" value="S-ADENOSYL-L-METHIONINE-DEPENDENT METHYLTRANSFERASES SUPERFAMILY PROTEIN"/>
    <property type="match status" value="1"/>
</dbReference>
<keyword evidence="4 6" id="KW-0808">Transferase</keyword>
<dbReference type="Gene3D" id="3.40.50.150">
    <property type="entry name" value="Vaccinia Virus protein VP39"/>
    <property type="match status" value="1"/>
</dbReference>
<evidence type="ECO:0000256" key="6">
    <source>
        <dbReference type="HAMAP-Rule" id="MF_00074"/>
    </source>
</evidence>
<accession>I2F271</accession>
<dbReference type="AlphaFoldDB" id="I2F271"/>
<evidence type="ECO:0000256" key="1">
    <source>
        <dbReference type="ARBA" id="ARBA00022490"/>
    </source>
</evidence>
<keyword evidence="8" id="KW-1185">Reference proteome</keyword>
<dbReference type="GO" id="GO:0005829">
    <property type="term" value="C:cytosol"/>
    <property type="evidence" value="ECO:0007669"/>
    <property type="project" value="TreeGrafter"/>
</dbReference>
<dbReference type="SUPFAM" id="SSF53335">
    <property type="entry name" value="S-adenosyl-L-methionine-dependent methyltransferases"/>
    <property type="match status" value="1"/>
</dbReference>
<keyword evidence="3 6" id="KW-0489">Methyltransferase</keyword>
<evidence type="ECO:0000256" key="2">
    <source>
        <dbReference type="ARBA" id="ARBA00022552"/>
    </source>
</evidence>
<keyword evidence="1 6" id="KW-0963">Cytoplasm</keyword>
<comment type="function">
    <text evidence="6">Specifically methylates the N7 position of a guanine in 16S rRNA.</text>
</comment>
<dbReference type="CDD" id="cd02440">
    <property type="entry name" value="AdoMet_MTases"/>
    <property type="match status" value="1"/>
</dbReference>
<feature type="binding site" evidence="6">
    <location>
        <position position="132"/>
    </location>
    <ligand>
        <name>S-adenosyl-L-methionine</name>
        <dbReference type="ChEBI" id="CHEBI:59789"/>
    </ligand>
</feature>